<dbReference type="InterPro" id="IPR003305">
    <property type="entry name" value="CenC_carb-bd"/>
</dbReference>
<evidence type="ECO:0000256" key="5">
    <source>
        <dbReference type="ARBA" id="ARBA00023277"/>
    </source>
</evidence>
<evidence type="ECO:0000256" key="9">
    <source>
        <dbReference type="RuleBase" id="RU361174"/>
    </source>
</evidence>
<evidence type="ECO:0000256" key="7">
    <source>
        <dbReference type="ARBA" id="ARBA00023326"/>
    </source>
</evidence>
<dbReference type="InterPro" id="IPR008979">
    <property type="entry name" value="Galactose-bd-like_sf"/>
</dbReference>
<dbReference type="Pfam" id="PF02018">
    <property type="entry name" value="CBM_4_9"/>
    <property type="match status" value="4"/>
</dbReference>
<dbReference type="PRINTS" id="PR00134">
    <property type="entry name" value="GLHYDRLASE10"/>
</dbReference>
<dbReference type="InterPro" id="IPR001119">
    <property type="entry name" value="SLH_dom"/>
</dbReference>
<reference evidence="13 14" key="1">
    <citation type="journal article" date="2018" name="Syst. Appl. Microbiol.">
        <title>Characterization and high-quality draft genome sequence of Herbivorax saccincola A7, an anaerobic, alkaliphilic, thermophilic, cellulolytic, and xylanolytic bacterium.</title>
        <authorList>
            <person name="Aikawa S."/>
            <person name="Baramee S."/>
            <person name="Sermsathanaswadi J."/>
            <person name="Thianheng P."/>
            <person name="Tachaapaikoon C."/>
            <person name="Shikata A."/>
            <person name="Waeonukul R."/>
            <person name="Pason P."/>
            <person name="Ratanakhanokchai K."/>
            <person name="Kosugi A."/>
        </authorList>
    </citation>
    <scope>NUCLEOTIDE SEQUENCE [LARGE SCALE GENOMIC DNA]</scope>
    <source>
        <strain evidence="13 14">A7</strain>
    </source>
</reference>
<dbReference type="EC" id="3.2.1.8" evidence="9"/>
<dbReference type="Gene3D" id="3.20.20.80">
    <property type="entry name" value="Glycosidases"/>
    <property type="match status" value="1"/>
</dbReference>
<keyword evidence="5 9" id="KW-0119">Carbohydrate metabolism</keyword>
<evidence type="ECO:0000256" key="1">
    <source>
        <dbReference type="ARBA" id="ARBA00007495"/>
    </source>
</evidence>
<evidence type="ECO:0000256" key="6">
    <source>
        <dbReference type="ARBA" id="ARBA00023295"/>
    </source>
</evidence>
<comment type="similarity">
    <text evidence="1 9">Belongs to the glycosyl hydrolase 10 (cellulase F) family.</text>
</comment>
<keyword evidence="3" id="KW-0677">Repeat</keyword>
<dbReference type="SUPFAM" id="SSF51445">
    <property type="entry name" value="(Trans)glycosidases"/>
    <property type="match status" value="1"/>
</dbReference>
<evidence type="ECO:0000259" key="11">
    <source>
        <dbReference type="PROSITE" id="PS51272"/>
    </source>
</evidence>
<dbReference type="PROSITE" id="PS00591">
    <property type="entry name" value="GH10_1"/>
    <property type="match status" value="1"/>
</dbReference>
<comment type="caution">
    <text evidence="13">The sequence shown here is derived from an EMBL/GenBank/DDBJ whole genome shotgun (WGS) entry which is preliminary data.</text>
</comment>
<dbReference type="OrthoDB" id="9809277at2"/>
<gene>
    <name evidence="13" type="ORF">B9R14_05860</name>
</gene>
<feature type="domain" description="SLH" evidence="11">
    <location>
        <begin position="1554"/>
        <end position="1610"/>
    </location>
</feature>
<comment type="catalytic activity">
    <reaction evidence="9">
        <text>Endohydrolysis of (1-&gt;4)-beta-D-xylosidic linkages in xylans.</text>
        <dbReference type="EC" id="3.2.1.8"/>
    </reaction>
</comment>
<feature type="domain" description="GH10" evidence="12">
    <location>
        <begin position="665"/>
        <end position="1001"/>
    </location>
</feature>
<evidence type="ECO:0000313" key="14">
    <source>
        <dbReference type="Proteomes" id="UP000239720"/>
    </source>
</evidence>
<dbReference type="InterPro" id="IPR010502">
    <property type="entry name" value="Carb-bd_dom_fam9"/>
</dbReference>
<evidence type="ECO:0000256" key="8">
    <source>
        <dbReference type="PROSITE-ProRule" id="PRU10061"/>
    </source>
</evidence>
<dbReference type="Pfam" id="PF00331">
    <property type="entry name" value="Glyco_hydro_10"/>
    <property type="match status" value="1"/>
</dbReference>
<protein>
    <recommendedName>
        <fullName evidence="9">Beta-xylanase</fullName>
        <ecNumber evidence="9">3.2.1.8</ecNumber>
    </recommendedName>
</protein>
<dbReference type="PROSITE" id="PS51272">
    <property type="entry name" value="SLH"/>
    <property type="match status" value="3"/>
</dbReference>
<accession>A0A2S8R951</accession>
<sequence length="1610" mass="180210">MKRKSSFLVMMVLLISWLLPANVLTVYGEEFLPLGEKILFQDFEDGDTGNWTAKPWGDGGEIGIYDWGDNKSLVLSDRSSSESQPFLNITNLMKSGKKYNMSMKLRLEEGTGEYHITAKVASEEEENYIWIVGNREVTSEDWTVFEFKNYEVPMNTTEFLIWIEPGEGTDVGDVIPDIYIDDVEIVEVQEVTEVLFQDFEDGNPGNWVAKSWGDGGEVDIYDWGDNKSLVFKNRNSKDSQPFLNLTTLMESGKKYNISLKLRISEGTGEYHIASKVASGGEENYPWLIGNREVTSEDWTVFELKDYEVPMATTEFLIWIEPGEGTDEGDVIPDIYIDDVSIICLSTSESGEEEEEFFYDFETGTTQGWRQRGGVSLEVVDEEVYAGQYSLKTTGRTQNWEGPSINLVNSLKKDTEYNICAYVKVIEIPEDFEEALILSITMEELASGAESKNWKNIAAVEITDTQWVQVSGTYTFTEDMDELTLYIESNHPEIGFYLDNVSIGKDQTGIKADFEDGIGNWVIRDASYGSIELTTEDNYTKDGSQSLSATVSSRYNGPILDVMGKMHKGHKYHLSAWVKMAEGEVPTVLRISVQSGSDTFTNVSKDVTVTDEEWVQLSGDFTLSVNPAVLYAYVETVDEPDGEVKFYMDDFEISYIGPVGARKPIQTDLTPIKEAYKDYFLVGNIVSAVDLEGQRLELLKHHFNVLTAENAMKPDYVYNSQREFDFSAQNQLVDKVKEEGFEMFGHVLVWHQQMPLWLSTDEDGNPLSREEALENLRTHITTVIENFGDKVIGWDVVNEAIKDGLTDTATPDNWQWALRESSWYKAIGPDYVEIAFRIAREVLDKNGWTDVKLYYNDYNDDNQQKASVMYSMVKDINDRYAAENDGRLLIDGIGMQSHYNVNTNVENVRLSLEKFSELGVEISITELDITAGSDSVLTEKEAIDQAYLYAELFKLYKEYSDHIARVTIWGLDDASSWRTEGSPVLFDAELQAKPAYYAIMDPEKFIEENPREEREPKEAKAVYGTPVIDGEIDDIWKKAPKINIDQYQTAWQGATGFGRALWDEENLYVLIEVQDDALDKSHSDPWEQDSIEVFVDQTNSKTTFYQGRNHGQYRVNFDNETSFNPQSIEEGFESATSVSGTNYIVEVKIPFTEITPSKDTVIGFDLQINDAKNGSRQSVVAWNDITGTGYMDPSVFGNLILVDKIDSSEGGKTPGGSTGGSKSSGSSDKADEDKTEDETEIPATPEETDAVVELVIDDEGKASAAVTDEIFEKIISNAKDGKGKVDVKNTEDVGSLVVEFNAKQMKEALEANVKIIEVNTDATSVELPVSFFENSEDDAVILLGVTKADNNVYEFYLSVGDKKIKQFDKNQKVNISFNYTLDANINPGQVVVSYIDDSGNSKVIRNGYYSNGKVQFKAESFGKFTADPVDVTLNDLDQTSWAKDAIIALAARGIIKGVSEDSFAPLKNVTRAEFAQMLVNTFNLESDGQDNPFSDVEAGAWYENAIITAYELGVVKGRPDGTFGVNDQISRQDMAVMTFNTLKTVGITLELKEAAVDFKDDSEIAGYAKEAVKTMQQAGIIRGMETGEFAPLANANRAQAAVILYKLLNEL</sequence>
<evidence type="ECO:0000313" key="13">
    <source>
        <dbReference type="EMBL" id="PQQ66321.1"/>
    </source>
</evidence>
<dbReference type="InterPro" id="IPR001000">
    <property type="entry name" value="GH10_dom"/>
</dbReference>
<feature type="compositionally biased region" description="Acidic residues" evidence="10">
    <location>
        <begin position="1232"/>
        <end position="1247"/>
    </location>
</feature>
<dbReference type="SUPFAM" id="SSF49785">
    <property type="entry name" value="Galactose-binding domain-like"/>
    <property type="match status" value="4"/>
</dbReference>
<dbReference type="Pfam" id="PF06452">
    <property type="entry name" value="CBM9_1"/>
    <property type="match status" value="1"/>
</dbReference>
<evidence type="ECO:0000256" key="3">
    <source>
        <dbReference type="ARBA" id="ARBA00022737"/>
    </source>
</evidence>
<organism evidence="13 14">
    <name type="scientific">Acetivibrio saccincola</name>
    <dbReference type="NCBI Taxonomy" id="1677857"/>
    <lineage>
        <taxon>Bacteria</taxon>
        <taxon>Bacillati</taxon>
        <taxon>Bacillota</taxon>
        <taxon>Clostridia</taxon>
        <taxon>Eubacteriales</taxon>
        <taxon>Oscillospiraceae</taxon>
        <taxon>Acetivibrio</taxon>
    </lineage>
</organism>
<keyword evidence="6 9" id="KW-0326">Glycosidase</keyword>
<dbReference type="InterPro" id="IPR044846">
    <property type="entry name" value="GH10"/>
</dbReference>
<dbReference type="InterPro" id="IPR031158">
    <property type="entry name" value="GH10_AS"/>
</dbReference>
<dbReference type="PANTHER" id="PTHR31490:SF90">
    <property type="entry name" value="ENDO-1,4-BETA-XYLANASE A"/>
    <property type="match status" value="1"/>
</dbReference>
<feature type="region of interest" description="Disordered" evidence="10">
    <location>
        <begin position="1206"/>
        <end position="1247"/>
    </location>
</feature>
<keyword evidence="4 9" id="KW-0378">Hydrolase</keyword>
<evidence type="ECO:0000256" key="4">
    <source>
        <dbReference type="ARBA" id="ARBA00022801"/>
    </source>
</evidence>
<dbReference type="Gene3D" id="2.60.40.1190">
    <property type="match status" value="1"/>
</dbReference>
<dbReference type="SMART" id="SM00633">
    <property type="entry name" value="Glyco_10"/>
    <property type="match status" value="1"/>
</dbReference>
<evidence type="ECO:0000256" key="2">
    <source>
        <dbReference type="ARBA" id="ARBA00022729"/>
    </source>
</evidence>
<feature type="domain" description="SLH" evidence="11">
    <location>
        <begin position="1428"/>
        <end position="1491"/>
    </location>
</feature>
<dbReference type="PROSITE" id="PS51760">
    <property type="entry name" value="GH10_2"/>
    <property type="match status" value="1"/>
</dbReference>
<dbReference type="RefSeq" id="WP_105367796.1">
    <property type="nucleotide sequence ID" value="NZ_NEMB01000003.1"/>
</dbReference>
<dbReference type="PANTHER" id="PTHR31490">
    <property type="entry name" value="GLYCOSYL HYDROLASE"/>
    <property type="match status" value="1"/>
</dbReference>
<dbReference type="Proteomes" id="UP000239720">
    <property type="component" value="Unassembled WGS sequence"/>
</dbReference>
<proteinExistence type="inferred from homology"/>
<dbReference type="CDD" id="cd00005">
    <property type="entry name" value="CBM9_like_1"/>
    <property type="match status" value="1"/>
</dbReference>
<dbReference type="GO" id="GO:0045493">
    <property type="term" value="P:xylan catabolic process"/>
    <property type="evidence" value="ECO:0007669"/>
    <property type="project" value="UniProtKB-KW"/>
</dbReference>
<feature type="active site" description="Nucleophile" evidence="8">
    <location>
        <position position="925"/>
    </location>
</feature>
<keyword evidence="2" id="KW-0732">Signal</keyword>
<evidence type="ECO:0000256" key="10">
    <source>
        <dbReference type="SAM" id="MobiDB-lite"/>
    </source>
</evidence>
<evidence type="ECO:0000259" key="12">
    <source>
        <dbReference type="PROSITE" id="PS51760"/>
    </source>
</evidence>
<dbReference type="GO" id="GO:0031176">
    <property type="term" value="F:endo-1,4-beta-xylanase activity"/>
    <property type="evidence" value="ECO:0007669"/>
    <property type="project" value="UniProtKB-EC"/>
</dbReference>
<dbReference type="SUPFAM" id="SSF49344">
    <property type="entry name" value="CBD9-like"/>
    <property type="match status" value="1"/>
</dbReference>
<dbReference type="Gene3D" id="2.60.120.260">
    <property type="entry name" value="Galactose-binding domain-like"/>
    <property type="match status" value="4"/>
</dbReference>
<name>A0A2S8R951_9FIRM</name>
<dbReference type="InterPro" id="IPR017853">
    <property type="entry name" value="GH"/>
</dbReference>
<dbReference type="EMBL" id="NEMB01000003">
    <property type="protein sequence ID" value="PQQ66321.1"/>
    <property type="molecule type" value="Genomic_DNA"/>
</dbReference>
<dbReference type="GO" id="GO:0030246">
    <property type="term" value="F:carbohydrate binding"/>
    <property type="evidence" value="ECO:0007669"/>
    <property type="project" value="InterPro"/>
</dbReference>
<feature type="domain" description="SLH" evidence="11">
    <location>
        <begin position="1492"/>
        <end position="1551"/>
    </location>
</feature>
<keyword evidence="7 9" id="KW-0624">Polysaccharide degradation</keyword>
<dbReference type="Pfam" id="PF00395">
    <property type="entry name" value="SLH"/>
    <property type="match status" value="3"/>
</dbReference>